<evidence type="ECO:0000313" key="1">
    <source>
        <dbReference type="EMBL" id="RNI28900.1"/>
    </source>
</evidence>
<dbReference type="EMBL" id="RJJE01000011">
    <property type="protein sequence ID" value="RNI28900.1"/>
    <property type="molecule type" value="Genomic_DNA"/>
</dbReference>
<dbReference type="OrthoDB" id="893930at2"/>
<proteinExistence type="predicted"/>
<dbReference type="AlphaFoldDB" id="A0A3M9MTQ6"/>
<comment type="caution">
    <text evidence="1">The sequence shown here is derived from an EMBL/GenBank/DDBJ whole genome shotgun (WGS) entry which is preliminary data.</text>
</comment>
<evidence type="ECO:0000313" key="2">
    <source>
        <dbReference type="Proteomes" id="UP000271010"/>
    </source>
</evidence>
<protein>
    <submittedName>
        <fullName evidence="1">Uncharacterized protein</fullName>
    </submittedName>
</protein>
<accession>A0A3M9MTQ6</accession>
<organism evidence="1 2">
    <name type="scientific">Rufibacter immobilis</name>
    <dbReference type="NCBI Taxonomy" id="1348778"/>
    <lineage>
        <taxon>Bacteria</taxon>
        <taxon>Pseudomonadati</taxon>
        <taxon>Bacteroidota</taxon>
        <taxon>Cytophagia</taxon>
        <taxon>Cytophagales</taxon>
        <taxon>Hymenobacteraceae</taxon>
        <taxon>Rufibacter</taxon>
    </lineage>
</organism>
<sequence>MVEKKNFRNIAVKTATSGFDAEMMGGVGEIPSAGAPVRDLPESEKLQAADPNELKPFATRLPVWLIQKMQQHQYWNRESIMDTVINAVEMYLANNSDAEKPLPAAVAAKKKNRKKRIVK</sequence>
<reference evidence="1 2" key="1">
    <citation type="submission" date="2018-11" db="EMBL/GenBank/DDBJ databases">
        <title>Rufibacter latericius sp. nov., isolated from water in Baiyang Lake.</title>
        <authorList>
            <person name="Yang Y."/>
        </authorList>
    </citation>
    <scope>NUCLEOTIDE SEQUENCE [LARGE SCALE GENOMIC DNA]</scope>
    <source>
        <strain evidence="1 2">MCC P1</strain>
    </source>
</reference>
<dbReference type="Proteomes" id="UP000271010">
    <property type="component" value="Unassembled WGS sequence"/>
</dbReference>
<gene>
    <name evidence="1" type="ORF">EFA69_12705</name>
</gene>
<keyword evidence="2" id="KW-1185">Reference proteome</keyword>
<dbReference type="RefSeq" id="WP_123133506.1">
    <property type="nucleotide sequence ID" value="NZ_RJJE01000011.1"/>
</dbReference>
<name>A0A3M9MTQ6_9BACT</name>